<accession>E1RG65</accession>
<evidence type="ECO:0000313" key="3">
    <source>
        <dbReference type="Proteomes" id="UP000006565"/>
    </source>
</evidence>
<dbReference type="RefSeq" id="WP_013329477.1">
    <property type="nucleotide sequence ID" value="NC_014507.1"/>
</dbReference>
<dbReference type="Proteomes" id="UP000006565">
    <property type="component" value="Chromosome"/>
</dbReference>
<feature type="transmembrane region" description="Helical" evidence="1">
    <location>
        <begin position="7"/>
        <end position="29"/>
    </location>
</feature>
<dbReference type="eggNOG" id="arCOG07521">
    <property type="taxonomic scope" value="Archaea"/>
</dbReference>
<dbReference type="OrthoDB" id="379906at2157"/>
<dbReference type="KEGG" id="mpi:Mpet_1543"/>
<keyword evidence="1" id="KW-0812">Transmembrane</keyword>
<gene>
    <name evidence="2" type="ordered locus">Mpet_1543</name>
</gene>
<dbReference type="HOGENOM" id="CLU_2044445_0_0_2"/>
<dbReference type="PROSITE" id="PS51257">
    <property type="entry name" value="PROKAR_LIPOPROTEIN"/>
    <property type="match status" value="1"/>
</dbReference>
<dbReference type="GeneID" id="9744014"/>
<dbReference type="STRING" id="679926.Mpet_1543"/>
<sequence precursor="true">MVNYYKIAISAIVFLVIFAIACVLIMGFIGSSGSGGTMYLHEVPEERLDTVLAPQIKISDADFRKYPELKELFDNIDTNRGEFISEVYVQPGRYKEIYYDYIPGLLCWNGGYYTILATHP</sequence>
<dbReference type="EMBL" id="CP002117">
    <property type="protein sequence ID" value="ADN36300.1"/>
    <property type="molecule type" value="Genomic_DNA"/>
</dbReference>
<evidence type="ECO:0000256" key="1">
    <source>
        <dbReference type="SAM" id="Phobius"/>
    </source>
</evidence>
<reference evidence="2 3" key="1">
    <citation type="journal article" date="2010" name="Stand. Genomic Sci.">
        <title>Complete genome sequence of Methanoplanus petrolearius type strain (SEBR 4847).</title>
        <authorList>
            <person name="Brambilla E."/>
            <person name="Djao O.D."/>
            <person name="Daligault H."/>
            <person name="Lapidus A."/>
            <person name="Lucas S."/>
            <person name="Hammon N."/>
            <person name="Nolan M."/>
            <person name="Tice H."/>
            <person name="Cheng J.F."/>
            <person name="Han C."/>
            <person name="Tapia R."/>
            <person name="Goodwin L."/>
            <person name="Pitluck S."/>
            <person name="Liolios K."/>
            <person name="Ivanova N."/>
            <person name="Mavromatis K."/>
            <person name="Mikhailova N."/>
            <person name="Pati A."/>
            <person name="Chen A."/>
            <person name="Palaniappan K."/>
            <person name="Land M."/>
            <person name="Hauser L."/>
            <person name="Chang Y.J."/>
            <person name="Jeffries C.D."/>
            <person name="Rohde M."/>
            <person name="Spring S."/>
            <person name="Sikorski J."/>
            <person name="Goker M."/>
            <person name="Woyke T."/>
            <person name="Bristow J."/>
            <person name="Eisen J.A."/>
            <person name="Markowitz V."/>
            <person name="Hugenholtz P."/>
            <person name="Kyrpides N.C."/>
            <person name="Klenk H.P."/>
        </authorList>
    </citation>
    <scope>NUCLEOTIDE SEQUENCE [LARGE SCALE GENOMIC DNA]</scope>
    <source>
        <strain evidence="3">DSM 11571 / OCM 486 / SEBR 4847</strain>
    </source>
</reference>
<name>E1RG65_METP4</name>
<keyword evidence="3" id="KW-1185">Reference proteome</keyword>
<keyword evidence="1" id="KW-1133">Transmembrane helix</keyword>
<keyword evidence="1" id="KW-0472">Membrane</keyword>
<evidence type="ECO:0000313" key="2">
    <source>
        <dbReference type="EMBL" id="ADN36300.1"/>
    </source>
</evidence>
<organism evidence="2 3">
    <name type="scientific">Methanolacinia petrolearia (strain DSM 11571 / OCM 486 / SEBR 4847)</name>
    <name type="common">Methanoplanus petrolearius</name>
    <dbReference type="NCBI Taxonomy" id="679926"/>
    <lineage>
        <taxon>Archaea</taxon>
        <taxon>Methanobacteriati</taxon>
        <taxon>Methanobacteriota</taxon>
        <taxon>Stenosarchaea group</taxon>
        <taxon>Methanomicrobia</taxon>
        <taxon>Methanomicrobiales</taxon>
        <taxon>Methanomicrobiaceae</taxon>
        <taxon>Methanolacinia</taxon>
    </lineage>
</organism>
<dbReference type="AlphaFoldDB" id="E1RG65"/>
<protein>
    <submittedName>
        <fullName evidence="2">Uncharacterized protein</fullName>
    </submittedName>
</protein>
<proteinExistence type="predicted"/>